<keyword evidence="5" id="KW-0548">Nucleotidyltransferase</keyword>
<dbReference type="GO" id="GO:0003723">
    <property type="term" value="F:RNA binding"/>
    <property type="evidence" value="ECO:0007669"/>
    <property type="project" value="UniProtKB-UniRule"/>
</dbReference>
<dbReference type="InterPro" id="IPR000504">
    <property type="entry name" value="RRM_dom"/>
</dbReference>
<keyword evidence="13" id="KW-1185">Reference proteome</keyword>
<evidence type="ECO:0000259" key="11">
    <source>
        <dbReference type="PROSITE" id="PS50102"/>
    </source>
</evidence>
<evidence type="ECO:0000256" key="2">
    <source>
        <dbReference type="ARBA" id="ARBA00012494"/>
    </source>
</evidence>
<feature type="compositionally biased region" description="Polar residues" evidence="10">
    <location>
        <begin position="1288"/>
        <end position="1299"/>
    </location>
</feature>
<protein>
    <recommendedName>
        <fullName evidence="2">RNA-directed RNA polymerase</fullName>
        <ecNumber evidence="2">2.7.7.48</ecNumber>
    </recommendedName>
</protein>
<feature type="region of interest" description="Disordered" evidence="10">
    <location>
        <begin position="1239"/>
        <end position="1304"/>
    </location>
</feature>
<feature type="region of interest" description="Disordered" evidence="10">
    <location>
        <begin position="1"/>
        <end position="20"/>
    </location>
</feature>
<reference evidence="12 13" key="1">
    <citation type="submission" date="2015-05" db="EMBL/GenBank/DDBJ databases">
        <title>Distinctive expansion of gene families associated with plant cell wall degradation and secondary metabolism in the genomes of grapevine trunk pathogens.</title>
        <authorList>
            <person name="Lawrence D.P."/>
            <person name="Travadon R."/>
            <person name="Rolshausen P.E."/>
            <person name="Baumgartner K."/>
        </authorList>
    </citation>
    <scope>NUCLEOTIDE SEQUENCE [LARGE SCALE GENOMIC DNA]</scope>
    <source>
        <strain evidence="12">UCRPC4</strain>
    </source>
</reference>
<dbReference type="InterPro" id="IPR035979">
    <property type="entry name" value="RBD_domain_sf"/>
</dbReference>
<dbReference type="SUPFAM" id="SSF54928">
    <property type="entry name" value="RNA-binding domain, RBD"/>
    <property type="match status" value="1"/>
</dbReference>
<gene>
    <name evidence="12" type="ORF">UCRPC4_g03972</name>
</gene>
<evidence type="ECO:0000256" key="5">
    <source>
        <dbReference type="ARBA" id="ARBA00022695"/>
    </source>
</evidence>
<dbReference type="GO" id="GO:0031380">
    <property type="term" value="C:nuclear RNA-directed RNA polymerase complex"/>
    <property type="evidence" value="ECO:0007669"/>
    <property type="project" value="TreeGrafter"/>
</dbReference>
<sequence length="1533" mass="173314">MASNNDACSPRGPRSSRYSTSLPHLRPAWHDWDVLDVRVSGLPESITTYDLWNTFQNEGQVDNIEIFVNSSGRREGTAKIRFKPPPKRNFLLVSNGRYAINTQERGRPHIAVLSLYNRQQQVFEVKSPVREGVTYRQFVSIDAESLDFGVLKSPSHMLLLSNRQEKEDTKVKFSLNLSRKELYVNFPAITAGRLSQYRLQIPMEQLEKIFQVSHDDKTLSFIISLKTPPHFYRMYANVSETHTEDANIWRECFRWFRQTDIEATKEHQETRNILPVDLKQTRASIKLGRWTAYRLKFSDEQVGKGKAEQISSILQDHNIQICRLDDFQFSKQKEVLWDLIDDRDQYEQSNRSVSLEQLMNGSSLPLYPLSFDLRYALEVCISNNFLNEYNIGEEFIKRLCGLPEAQAIYLLDHVAQKKVKFYDAMEVFKVWQPRQPPRKPRLPKNCFMMRSVIVTPTTIQINEPTVEVTNRVIREYQHHADRFLRVRFEDDEFRGMRRIHGNDGETMNEVYTRVHRTLSSGIIVGGRRYEFLAYGNSQLREHGAYFFSSSATLSAASIRAWMGTFDHEKIIAKHAARIGQCFSTTKAVRGARVELVRKADLVPDIERNGYTFTDGVGKISPFLANMVSMELNIKAHAGGSPSAYQFRLGGCKGVLVVTSPEDRSVKWNGISLRKSQYKFDSTHHGLEIIRHSEFWGASLNRQLILVLSALGVEDEVFLRRQEQEIKGLKEALQDDATAISKLYEFVDPNHAVAAIANVVTNGFRSSGDPFTISMLRLWRAWRTRDLKSRAKLKIQKGACLLGCIDETATLRGHFDTNQPGPNASHEEKVKALPEIFLQVSRLESPGTVDVIEGICLLTRNPALHPGDIRVVKAVNAPQLKHVKDLVVLPQTGDRDLSGMCSGGDLDGDDYLVIWDQEYLPKIWNHAPMDYTAPPPKTVATNVTPSDIMRFFVQYMKNDILGRIAYAHLAWADYLDEGINSKKCLELAALHSKAVDYPKTGQAAIMDLSLNPRLWPHFMQKKSRTYRSQKILGRLFDGVDEVAFVPDFQGCFDDRILSSYPVDQKLLDDAAELKESYDEHVSRIMALHEIKTEHEVFSTLCLDHSQATKDYKFHEELGRLSSVLKEQFRGECKKRAGGDDFEHLAPFAVAMYKVTEAQVKTALAECKTGMREMKPDSMPFITFPWILQPILCEIASKQHQRFATTPTEEDPKPTKAENEMTALNGTTENTLSEITDVDQVKQASSVGSHSKSVSADSDLPIGTRGTSNHTEEQRAMRPDKIENRLGRSQAPSSSPPTNDTFFPIPRELSEPQKDAVPQLSLEPPIYIPKFSDGVTTDNVTLNTNAESGGSFSAASRRRRRLHGSGSRSSSATPNPDIEALLEQSDRLLEQRRRSRDQSSDGSFHSASSVQFQYLTNDTESASDTSRDVYLKGSNGLTPDLKPTVSSYVPITNTGSFRTINWIDNKSTSNTNSICSAQTAPEAKTSTIEDKEKATDTEEFVPTQLPVRPGRTALEQLAQMVARGKAKKLSEESDS</sequence>
<dbReference type="OrthoDB" id="6513042at2759"/>
<dbReference type="PANTHER" id="PTHR23079">
    <property type="entry name" value="RNA-DEPENDENT RNA POLYMERASE"/>
    <property type="match status" value="1"/>
</dbReference>
<comment type="caution">
    <text evidence="12">The sequence shown here is derived from an EMBL/GenBank/DDBJ whole genome shotgun (WGS) entry which is preliminary data.</text>
</comment>
<feature type="region of interest" description="Disordered" evidence="10">
    <location>
        <begin position="1475"/>
        <end position="1497"/>
    </location>
</feature>
<name>A0A0G2EF68_PHACM</name>
<feature type="domain" description="RRM" evidence="11">
    <location>
        <begin position="35"/>
        <end position="108"/>
    </location>
</feature>
<keyword evidence="3 12" id="KW-0696">RNA-directed RNA polymerase</keyword>
<organism evidence="12 13">
    <name type="scientific">Phaeomoniella chlamydospora</name>
    <name type="common">Phaeoacremonium chlamydosporum</name>
    <dbReference type="NCBI Taxonomy" id="158046"/>
    <lineage>
        <taxon>Eukaryota</taxon>
        <taxon>Fungi</taxon>
        <taxon>Dikarya</taxon>
        <taxon>Ascomycota</taxon>
        <taxon>Pezizomycotina</taxon>
        <taxon>Eurotiomycetes</taxon>
        <taxon>Chaetothyriomycetidae</taxon>
        <taxon>Phaeomoniellales</taxon>
        <taxon>Phaeomoniellaceae</taxon>
        <taxon>Phaeomoniella</taxon>
    </lineage>
</organism>
<dbReference type="EC" id="2.7.7.48" evidence="2"/>
<comment type="catalytic activity">
    <reaction evidence="8">
        <text>RNA(n) + a ribonucleoside 5'-triphosphate = RNA(n+1) + diphosphate</text>
        <dbReference type="Rhea" id="RHEA:21248"/>
        <dbReference type="Rhea" id="RHEA-COMP:14527"/>
        <dbReference type="Rhea" id="RHEA-COMP:17342"/>
        <dbReference type="ChEBI" id="CHEBI:33019"/>
        <dbReference type="ChEBI" id="CHEBI:61557"/>
        <dbReference type="ChEBI" id="CHEBI:140395"/>
        <dbReference type="EC" id="2.7.7.48"/>
    </reaction>
</comment>
<evidence type="ECO:0000256" key="7">
    <source>
        <dbReference type="ARBA" id="ARBA00023158"/>
    </source>
</evidence>
<dbReference type="PROSITE" id="PS50102">
    <property type="entry name" value="RRM"/>
    <property type="match status" value="1"/>
</dbReference>
<evidence type="ECO:0000256" key="4">
    <source>
        <dbReference type="ARBA" id="ARBA00022679"/>
    </source>
</evidence>
<feature type="compositionally biased region" description="Low complexity" evidence="10">
    <location>
        <begin position="1344"/>
        <end position="1353"/>
    </location>
</feature>
<keyword evidence="6 9" id="KW-0694">RNA-binding</keyword>
<evidence type="ECO:0000256" key="1">
    <source>
        <dbReference type="ARBA" id="ARBA00005762"/>
    </source>
</evidence>
<dbReference type="Pfam" id="PF00076">
    <property type="entry name" value="RRM_1"/>
    <property type="match status" value="1"/>
</dbReference>
<feature type="region of interest" description="Disordered" evidence="10">
    <location>
        <begin position="1337"/>
        <end position="1376"/>
    </location>
</feature>
<comment type="similarity">
    <text evidence="1">Belongs to the RdRP family.</text>
</comment>
<dbReference type="GO" id="GO:0003968">
    <property type="term" value="F:RNA-directed RNA polymerase activity"/>
    <property type="evidence" value="ECO:0007669"/>
    <property type="project" value="UniProtKB-KW"/>
</dbReference>
<feature type="compositionally biased region" description="Low complexity" evidence="10">
    <location>
        <begin position="1242"/>
        <end position="1257"/>
    </location>
</feature>
<evidence type="ECO:0000256" key="8">
    <source>
        <dbReference type="ARBA" id="ARBA00048744"/>
    </source>
</evidence>
<keyword evidence="4" id="KW-0808">Transferase</keyword>
<dbReference type="InterPro" id="IPR007855">
    <property type="entry name" value="RDRP"/>
</dbReference>
<dbReference type="InterPro" id="IPR058752">
    <property type="entry name" value="RDRP_C_head"/>
</dbReference>
<keyword evidence="7" id="KW-0943">RNA-mediated gene silencing</keyword>
<feature type="compositionally biased region" description="Basic and acidic residues" evidence="10">
    <location>
        <begin position="1268"/>
        <end position="1284"/>
    </location>
</feature>
<dbReference type="Proteomes" id="UP000053317">
    <property type="component" value="Unassembled WGS sequence"/>
</dbReference>
<dbReference type="PANTHER" id="PTHR23079:SF55">
    <property type="entry name" value="RNA-DIRECTED RNA POLYMERASE"/>
    <property type="match status" value="1"/>
</dbReference>
<reference evidence="12 13" key="2">
    <citation type="submission" date="2015-05" db="EMBL/GenBank/DDBJ databases">
        <authorList>
            <person name="Morales-Cruz A."/>
            <person name="Amrine K.C."/>
            <person name="Cantu D."/>
        </authorList>
    </citation>
    <scope>NUCLEOTIDE SEQUENCE [LARGE SCALE GENOMIC DNA]</scope>
    <source>
        <strain evidence="12">UCRPC4</strain>
    </source>
</reference>
<feature type="compositionally biased region" description="Basic and acidic residues" evidence="10">
    <location>
        <begin position="1485"/>
        <end position="1494"/>
    </location>
</feature>
<evidence type="ECO:0000256" key="9">
    <source>
        <dbReference type="PROSITE-ProRule" id="PRU00176"/>
    </source>
</evidence>
<dbReference type="Pfam" id="PF05183">
    <property type="entry name" value="RdRP"/>
    <property type="match status" value="1"/>
</dbReference>
<dbReference type="GO" id="GO:0030422">
    <property type="term" value="P:siRNA processing"/>
    <property type="evidence" value="ECO:0007669"/>
    <property type="project" value="TreeGrafter"/>
</dbReference>
<evidence type="ECO:0000313" key="12">
    <source>
        <dbReference type="EMBL" id="KKY20896.1"/>
    </source>
</evidence>
<dbReference type="Pfam" id="PF26253">
    <property type="entry name" value="RdRP_head"/>
    <property type="match status" value="1"/>
</dbReference>
<evidence type="ECO:0000256" key="10">
    <source>
        <dbReference type="SAM" id="MobiDB-lite"/>
    </source>
</evidence>
<accession>A0A0G2EF68</accession>
<dbReference type="InterPro" id="IPR057596">
    <property type="entry name" value="RDRP_core"/>
</dbReference>
<evidence type="ECO:0000256" key="3">
    <source>
        <dbReference type="ARBA" id="ARBA00022484"/>
    </source>
</evidence>
<evidence type="ECO:0000256" key="6">
    <source>
        <dbReference type="ARBA" id="ARBA00022884"/>
    </source>
</evidence>
<proteinExistence type="inferred from homology"/>
<dbReference type="EMBL" id="LCWF01000091">
    <property type="protein sequence ID" value="KKY20896.1"/>
    <property type="molecule type" value="Genomic_DNA"/>
</dbReference>
<evidence type="ECO:0000313" key="13">
    <source>
        <dbReference type="Proteomes" id="UP000053317"/>
    </source>
</evidence>
<dbReference type="CDD" id="cd00590">
    <property type="entry name" value="RRM_SF"/>
    <property type="match status" value="1"/>
</dbReference>